<dbReference type="PANTHER" id="PTHR46276:SF1">
    <property type="entry name" value="E3 UBIQUITIN-PROTEIN LIGASE UBR5"/>
    <property type="match status" value="1"/>
</dbReference>
<dbReference type="InterPro" id="IPR036053">
    <property type="entry name" value="PABP-dom"/>
</dbReference>
<dbReference type="PANTHER" id="PTHR46276">
    <property type="entry name" value="E3 UBIQUITIN-PROTEIN LIGASE UBR5"/>
    <property type="match status" value="1"/>
</dbReference>
<dbReference type="EMBL" id="OZ035823">
    <property type="protein sequence ID" value="CAL1567711.1"/>
    <property type="molecule type" value="Genomic_DNA"/>
</dbReference>
<name>A0AAV2IUH4_KNICA</name>
<dbReference type="GO" id="GO:0003723">
    <property type="term" value="F:RNA binding"/>
    <property type="evidence" value="ECO:0007669"/>
    <property type="project" value="InterPro"/>
</dbReference>
<protein>
    <recommendedName>
        <fullName evidence="1">PABC domain-containing protein</fullName>
    </recommendedName>
</protein>
<dbReference type="GO" id="GO:0000209">
    <property type="term" value="P:protein polyubiquitination"/>
    <property type="evidence" value="ECO:0007669"/>
    <property type="project" value="TreeGrafter"/>
</dbReference>
<dbReference type="GO" id="GO:0005737">
    <property type="term" value="C:cytoplasm"/>
    <property type="evidence" value="ECO:0007669"/>
    <property type="project" value="TreeGrafter"/>
</dbReference>
<feature type="domain" description="PABC" evidence="1">
    <location>
        <begin position="1"/>
        <end position="65"/>
    </location>
</feature>
<dbReference type="GO" id="GO:0034450">
    <property type="term" value="F:ubiquitin-ubiquitin ligase activity"/>
    <property type="evidence" value="ECO:0007669"/>
    <property type="project" value="TreeGrafter"/>
</dbReference>
<dbReference type="SUPFAM" id="SSF63570">
    <property type="entry name" value="PABC (PABP) domain"/>
    <property type="match status" value="3"/>
</dbReference>
<dbReference type="SMART" id="SM00517">
    <property type="entry name" value="PolyA"/>
    <property type="match status" value="3"/>
</dbReference>
<dbReference type="Proteomes" id="UP001497482">
    <property type="component" value="Chromosome 1"/>
</dbReference>
<dbReference type="PROSITE" id="PS51309">
    <property type="entry name" value="PABC"/>
    <property type="match status" value="2"/>
</dbReference>
<dbReference type="Gene3D" id="1.10.1900.10">
    <property type="entry name" value="c-terminal domain of poly(a) binding protein"/>
    <property type="match status" value="3"/>
</dbReference>
<dbReference type="InterPro" id="IPR002004">
    <property type="entry name" value="PABP_HYD_C"/>
</dbReference>
<proteinExistence type="predicted"/>
<dbReference type="GO" id="GO:0005634">
    <property type="term" value="C:nucleus"/>
    <property type="evidence" value="ECO:0007669"/>
    <property type="project" value="TreeGrafter"/>
</dbReference>
<dbReference type="AlphaFoldDB" id="A0AAV2IUH4"/>
<dbReference type="Pfam" id="PF00658">
    <property type="entry name" value="MLLE"/>
    <property type="match status" value="3"/>
</dbReference>
<evidence type="ECO:0000313" key="3">
    <source>
        <dbReference type="Proteomes" id="UP001497482"/>
    </source>
</evidence>
<gene>
    <name evidence="2" type="ORF">KC01_LOCUS483</name>
</gene>
<evidence type="ECO:0000259" key="1">
    <source>
        <dbReference type="PROSITE" id="PS51309"/>
    </source>
</evidence>
<sequence>MEVDVERVGEELYSRIYNQHKDNAGKLTGMLLELPSAVLVQLLQDEAMLTAAVDKAYKALQESTDEPSKNRLTTAEDVSTSSDSLGEQLFELVDLYNTGYSQKITGMLLEQKKYVVLNLLSDPKLLEKQVNQALETLKRESEADLNDSLDVDDPHDFGERLFSLVQQINQDHANELTGMLLEMDRAALHQLLCDHTLLEAAVKKALSALGTNSIEKVT</sequence>
<reference evidence="2 3" key="1">
    <citation type="submission" date="2024-04" db="EMBL/GenBank/DDBJ databases">
        <authorList>
            <person name="Waldvogel A.-M."/>
            <person name="Schoenle A."/>
        </authorList>
    </citation>
    <scope>NUCLEOTIDE SEQUENCE [LARGE SCALE GENOMIC DNA]</scope>
</reference>
<accession>A0AAV2IUH4</accession>
<organism evidence="2 3">
    <name type="scientific">Knipowitschia caucasica</name>
    <name type="common">Caucasian dwarf goby</name>
    <name type="synonym">Pomatoschistus caucasicus</name>
    <dbReference type="NCBI Taxonomy" id="637954"/>
    <lineage>
        <taxon>Eukaryota</taxon>
        <taxon>Metazoa</taxon>
        <taxon>Chordata</taxon>
        <taxon>Craniata</taxon>
        <taxon>Vertebrata</taxon>
        <taxon>Euteleostomi</taxon>
        <taxon>Actinopterygii</taxon>
        <taxon>Neopterygii</taxon>
        <taxon>Teleostei</taxon>
        <taxon>Neoteleostei</taxon>
        <taxon>Acanthomorphata</taxon>
        <taxon>Gobiaria</taxon>
        <taxon>Gobiiformes</taxon>
        <taxon>Gobioidei</taxon>
        <taxon>Gobiidae</taxon>
        <taxon>Gobiinae</taxon>
        <taxon>Knipowitschia</taxon>
    </lineage>
</organism>
<evidence type="ECO:0000313" key="2">
    <source>
        <dbReference type="EMBL" id="CAL1567711.1"/>
    </source>
</evidence>
<keyword evidence="3" id="KW-1185">Reference proteome</keyword>
<feature type="domain" description="PABC" evidence="1">
    <location>
        <begin position="137"/>
        <end position="214"/>
    </location>
</feature>
<dbReference type="GO" id="GO:0090263">
    <property type="term" value="P:positive regulation of canonical Wnt signaling pathway"/>
    <property type="evidence" value="ECO:0007669"/>
    <property type="project" value="TreeGrafter"/>
</dbReference>